<keyword evidence="3" id="KW-1185">Reference proteome</keyword>
<comment type="caution">
    <text evidence="2">The sequence shown here is derived from an EMBL/GenBank/DDBJ whole genome shotgun (WGS) entry which is preliminary data.</text>
</comment>
<dbReference type="Proteomes" id="UP001221413">
    <property type="component" value="Unassembled WGS sequence"/>
</dbReference>
<proteinExistence type="predicted"/>
<protein>
    <recommendedName>
        <fullName evidence="4">TPR domain-containing protein</fullName>
    </recommendedName>
</protein>
<dbReference type="CDD" id="cd24142">
    <property type="entry name" value="ACL4-like"/>
    <property type="match status" value="1"/>
</dbReference>
<dbReference type="Gene3D" id="1.25.40.10">
    <property type="entry name" value="Tetratricopeptide repeat domain"/>
    <property type="match status" value="2"/>
</dbReference>
<evidence type="ECO:0000313" key="3">
    <source>
        <dbReference type="Proteomes" id="UP001221413"/>
    </source>
</evidence>
<dbReference type="InterPro" id="IPR011990">
    <property type="entry name" value="TPR-like_helical_dom_sf"/>
</dbReference>
<dbReference type="AlphaFoldDB" id="A0AAD6IWV2"/>
<evidence type="ECO:0000313" key="2">
    <source>
        <dbReference type="EMBL" id="KAJ6259065.1"/>
    </source>
</evidence>
<dbReference type="SUPFAM" id="SSF48452">
    <property type="entry name" value="TPR-like"/>
    <property type="match status" value="1"/>
</dbReference>
<sequence>MAKAKTKTKPSKKSRRKDAPATLASVLQNIAAHSTSQQSAVDIDTLVARANSLLHEETDPHQALATITKALAKNPTSLPALELAGEINVELEDTETAIRCFTAATELDADGSVSGVEKFLWLAELCEEGGEVAIRWYERAVEYLRKRVSEVTGEDKATAEQKLCSALCGMAELYMTDLCMQPDAESRCEAYITESLLIAPTSPEPLSTLASFRISQSKPADARAALTRSLDAWKHLRPTDERIPPYPARMSFTRLLIECELYEEAMDVLEGLQAEDDQSVDLWYLGGWCLFLIGAKLKELAANGNGGSTDVQVEVEDWRDTWAAAREWLWNCEKLYKAFEWQDAGIAEHASELLANINGEIGEAKPDDEEKEGEDVEEGEWEDDDDDEDEEMGDS</sequence>
<gene>
    <name evidence="2" type="ORF">Dda_5962</name>
</gene>
<dbReference type="EMBL" id="JAQGDS010000007">
    <property type="protein sequence ID" value="KAJ6259065.1"/>
    <property type="molecule type" value="Genomic_DNA"/>
</dbReference>
<organism evidence="2 3">
    <name type="scientific">Drechslerella dactyloides</name>
    <name type="common">Nematode-trapping fungus</name>
    <name type="synonym">Arthrobotrys dactyloides</name>
    <dbReference type="NCBI Taxonomy" id="74499"/>
    <lineage>
        <taxon>Eukaryota</taxon>
        <taxon>Fungi</taxon>
        <taxon>Dikarya</taxon>
        <taxon>Ascomycota</taxon>
        <taxon>Pezizomycotina</taxon>
        <taxon>Orbiliomycetes</taxon>
        <taxon>Orbiliales</taxon>
        <taxon>Orbiliaceae</taxon>
        <taxon>Drechslerella</taxon>
    </lineage>
</organism>
<feature type="region of interest" description="Disordered" evidence="1">
    <location>
        <begin position="357"/>
        <end position="395"/>
    </location>
</feature>
<name>A0AAD6IWV2_DREDA</name>
<evidence type="ECO:0008006" key="4">
    <source>
        <dbReference type="Google" id="ProtNLM"/>
    </source>
</evidence>
<accession>A0AAD6IWV2</accession>
<reference evidence="2" key="1">
    <citation type="submission" date="2023-01" db="EMBL/GenBank/DDBJ databases">
        <title>The chitinases involved in constricting ring structure development in the nematode-trapping fungus Drechslerella dactyloides.</title>
        <authorList>
            <person name="Wang R."/>
            <person name="Zhang L."/>
            <person name="Tang P."/>
            <person name="Li S."/>
            <person name="Liang L."/>
        </authorList>
    </citation>
    <scope>NUCLEOTIDE SEQUENCE</scope>
    <source>
        <strain evidence="2">YMF1.00031</strain>
    </source>
</reference>
<feature type="compositionally biased region" description="Basic residues" evidence="1">
    <location>
        <begin position="1"/>
        <end position="16"/>
    </location>
</feature>
<feature type="region of interest" description="Disordered" evidence="1">
    <location>
        <begin position="1"/>
        <end position="20"/>
    </location>
</feature>
<evidence type="ECO:0000256" key="1">
    <source>
        <dbReference type="SAM" id="MobiDB-lite"/>
    </source>
</evidence>
<feature type="compositionally biased region" description="Acidic residues" evidence="1">
    <location>
        <begin position="366"/>
        <end position="395"/>
    </location>
</feature>